<feature type="signal peptide" evidence="2">
    <location>
        <begin position="1"/>
        <end position="23"/>
    </location>
</feature>
<dbReference type="RefSeq" id="WP_124347980.1">
    <property type="nucleotide sequence ID" value="NZ_CP027706.1"/>
</dbReference>
<feature type="chain" id="PRO_5045463064" evidence="2">
    <location>
        <begin position="24"/>
        <end position="94"/>
    </location>
</feature>
<sequence>MMFNRKTMLPGLLLATLSLAAQSASLDLRYPEPELAAPSSTTPQATEPDTHKLQLQFKPSVSYEHKCSGQCTYETNIDQLHDRETRQSTTIGFN</sequence>
<dbReference type="EMBL" id="CP077074">
    <property type="protein sequence ID" value="QXH38794.1"/>
    <property type="molecule type" value="Genomic_DNA"/>
</dbReference>
<dbReference type="Proteomes" id="UP000693952">
    <property type="component" value="Chromosome"/>
</dbReference>
<feature type="compositionally biased region" description="Polar residues" evidence="1">
    <location>
        <begin position="38"/>
        <end position="47"/>
    </location>
</feature>
<reference evidence="3" key="1">
    <citation type="submission" date="2021-06" db="EMBL/GenBank/DDBJ databases">
        <title>Updating the genus Pseudomonas: Description of 43 new species and partition of the Pseudomonas putida group.</title>
        <authorList>
            <person name="Girard L."/>
            <person name="Lood C."/>
            <person name="Vandamme P."/>
            <person name="Rokni-Zadeh H."/>
            <person name="van Noort V."/>
            <person name="Hofte M."/>
            <person name="Lavigne R."/>
            <person name="De Mot R."/>
        </authorList>
    </citation>
    <scope>NUCLEOTIDE SEQUENCE</scope>
    <source>
        <strain evidence="3">CMR12a</strain>
    </source>
</reference>
<organism evidence="3 4">
    <name type="scientific">Pseudomonas sessilinigenes</name>
    <dbReference type="NCBI Taxonomy" id="658629"/>
    <lineage>
        <taxon>Bacteria</taxon>
        <taxon>Pseudomonadati</taxon>
        <taxon>Pseudomonadota</taxon>
        <taxon>Gammaproteobacteria</taxon>
        <taxon>Pseudomonadales</taxon>
        <taxon>Pseudomonadaceae</taxon>
        <taxon>Pseudomonas</taxon>
    </lineage>
</organism>
<protein>
    <submittedName>
        <fullName evidence="3">Uncharacterized protein</fullName>
    </submittedName>
</protein>
<feature type="region of interest" description="Disordered" evidence="1">
    <location>
        <begin position="32"/>
        <end position="51"/>
    </location>
</feature>
<name>A0ABX8MHP3_9PSED</name>
<evidence type="ECO:0000256" key="2">
    <source>
        <dbReference type="SAM" id="SignalP"/>
    </source>
</evidence>
<accession>A0ABX8MHP3</accession>
<proteinExistence type="predicted"/>
<keyword evidence="2" id="KW-0732">Signal</keyword>
<gene>
    <name evidence="3" type="ORF">KSS89_21355</name>
</gene>
<evidence type="ECO:0000313" key="3">
    <source>
        <dbReference type="EMBL" id="QXH38794.1"/>
    </source>
</evidence>
<keyword evidence="4" id="KW-1185">Reference proteome</keyword>
<evidence type="ECO:0000313" key="4">
    <source>
        <dbReference type="Proteomes" id="UP000693952"/>
    </source>
</evidence>
<evidence type="ECO:0000256" key="1">
    <source>
        <dbReference type="SAM" id="MobiDB-lite"/>
    </source>
</evidence>